<dbReference type="OrthoDB" id="546632at2759"/>
<keyword evidence="2 3" id="KW-0378">Hydrolase</keyword>
<reference evidence="6 7" key="1">
    <citation type="submission" date="2019-04" db="EMBL/GenBank/DDBJ databases">
        <title>Comparative genomics and transcriptomics to analyze fruiting body development in filamentous ascomycetes.</title>
        <authorList>
            <consortium name="DOE Joint Genome Institute"/>
            <person name="Lutkenhaus R."/>
            <person name="Traeger S."/>
            <person name="Breuer J."/>
            <person name="Kuo A."/>
            <person name="Lipzen A."/>
            <person name="Pangilinan J."/>
            <person name="Dilworth D."/>
            <person name="Sandor L."/>
            <person name="Poggeler S."/>
            <person name="Barry K."/>
            <person name="Grigoriev I.V."/>
            <person name="Nowrousian M."/>
        </authorList>
    </citation>
    <scope>NUCLEOTIDE SEQUENCE [LARGE SCALE GENOMIC DNA]</scope>
    <source>
        <strain evidence="6 7">CBS 389.68</strain>
    </source>
</reference>
<name>A0A4S2N0C5_9PEZI</name>
<evidence type="ECO:0000256" key="4">
    <source>
        <dbReference type="SAM" id="MobiDB-lite"/>
    </source>
</evidence>
<sequence>MSSGITFNAVYVDRRATSNRVESSTVNSSHPGSRRPSSNGVSGNEDHEEVERNIRTLLSVFSSVSVCTSSQSCISAITDIERRDNGPTLVVFDIPLQPQPGEDDALDTTTRHDSGLETDMLYGMPLLRFICREIDSMRLSSSFIPVALVSQDNEARILHTTGSPESDLSSSSSVRELQCIDHGAFDALTSPVSLERAKTLYMHCYRLGSENQTKWQKAIAINHAPGKVAAEPNPNYAYLRENMVSELMNEICKPKTALASGSGAQIRIPRSRIFAIKQSVGEWAFCAHDYTDKELVYCAQLIFEHAFSMPELGDYKISSGHLTEFLLACRDAYRAEIPYHNFRHVVDVLQAVFFFLLQLGALPPYSDSQAQDDQSNARPLSLATLITPLDALTLLVVAVGHDVGHPGVNNAFLISLKAPIAQVYNDRSVLESFHCAAFSQVLRKYWPKMLDTRKMMIDLILATDMGLHFDYMGKLDKLKKKCEREARSSWDAKQTTEYRNLLCALLIKCADISNVARKHEVSAKWATILIDEFARQASMEIDLGIPSCLVAPPVTGSVLALARSQVGFMNLFAMPLFENLSTVLPEMRFSVDELGCNRDLWAHKIEECTAIPDAVEPRPPAPVNQNDSEAVKGMVPLRGPLPITAVTPATPGTGRNLPPVLGTVLMESDMPRSSDATPSMTSGAGSRDELSVFSLPTPPVAQQEHGNGATNGASVKVIVTHPSTPRANGFNSSREKKPTYQYSTEHLRGAPPSEMSSASAIERPRSSPPEFGDASEHSCQKGCCGPTVVTGTVERRSSRFFQRIKVWKPWRRDGESNSPH</sequence>
<dbReference type="GO" id="GO:0046872">
    <property type="term" value="F:metal ion binding"/>
    <property type="evidence" value="ECO:0007669"/>
    <property type="project" value="UniProtKB-KW"/>
</dbReference>
<organism evidence="6 7">
    <name type="scientific">Ascodesmis nigricans</name>
    <dbReference type="NCBI Taxonomy" id="341454"/>
    <lineage>
        <taxon>Eukaryota</taxon>
        <taxon>Fungi</taxon>
        <taxon>Dikarya</taxon>
        <taxon>Ascomycota</taxon>
        <taxon>Pezizomycotina</taxon>
        <taxon>Pezizomycetes</taxon>
        <taxon>Pezizales</taxon>
        <taxon>Ascodesmidaceae</taxon>
        <taxon>Ascodesmis</taxon>
    </lineage>
</organism>
<dbReference type="InterPro" id="IPR003607">
    <property type="entry name" value="HD/PDEase_dom"/>
</dbReference>
<dbReference type="Proteomes" id="UP000298138">
    <property type="component" value="Unassembled WGS sequence"/>
</dbReference>
<dbReference type="STRING" id="341454.A0A4S2N0C5"/>
<dbReference type="GO" id="GO:0004114">
    <property type="term" value="F:3',5'-cyclic-nucleotide phosphodiesterase activity"/>
    <property type="evidence" value="ECO:0007669"/>
    <property type="project" value="InterPro"/>
</dbReference>
<keyword evidence="7" id="KW-1185">Reference proteome</keyword>
<dbReference type="EMBL" id="ML220115">
    <property type="protein sequence ID" value="TGZ82396.1"/>
    <property type="molecule type" value="Genomic_DNA"/>
</dbReference>
<protein>
    <recommendedName>
        <fullName evidence="3">Phosphodiesterase</fullName>
        <ecNumber evidence="3">3.1.4.-</ecNumber>
    </recommendedName>
</protein>
<gene>
    <name evidence="6" type="ORF">EX30DRAFT_184156</name>
</gene>
<dbReference type="Pfam" id="PF00233">
    <property type="entry name" value="PDEase_I"/>
    <property type="match status" value="1"/>
</dbReference>
<comment type="cofactor">
    <cofactor evidence="3">
        <name>a divalent metal cation</name>
        <dbReference type="ChEBI" id="CHEBI:60240"/>
    </cofactor>
    <text evidence="3">Binds 2 divalent metal cations per subunit. Site 1 may preferentially bind zinc ions, while site 2 has a preference for magnesium and/or manganese ions.</text>
</comment>
<dbReference type="SMART" id="SM00471">
    <property type="entry name" value="HDc"/>
    <property type="match status" value="1"/>
</dbReference>
<evidence type="ECO:0000256" key="3">
    <source>
        <dbReference type="RuleBase" id="RU363067"/>
    </source>
</evidence>
<accession>A0A4S2N0C5</accession>
<dbReference type="CDD" id="cd00077">
    <property type="entry name" value="HDc"/>
    <property type="match status" value="1"/>
</dbReference>
<evidence type="ECO:0000313" key="6">
    <source>
        <dbReference type="EMBL" id="TGZ82396.1"/>
    </source>
</evidence>
<evidence type="ECO:0000256" key="1">
    <source>
        <dbReference type="ARBA" id="ARBA00022723"/>
    </source>
</evidence>
<dbReference type="PROSITE" id="PS00126">
    <property type="entry name" value="PDEASE_I_1"/>
    <property type="match status" value="1"/>
</dbReference>
<dbReference type="PANTHER" id="PTHR11347">
    <property type="entry name" value="CYCLIC NUCLEOTIDE PHOSPHODIESTERASE"/>
    <property type="match status" value="1"/>
</dbReference>
<dbReference type="AlphaFoldDB" id="A0A4S2N0C5"/>
<proteinExistence type="inferred from homology"/>
<feature type="region of interest" description="Disordered" evidence="4">
    <location>
        <begin position="745"/>
        <end position="784"/>
    </location>
</feature>
<dbReference type="InParanoid" id="A0A4S2N0C5"/>
<feature type="compositionally biased region" description="Polar residues" evidence="4">
    <location>
        <begin position="18"/>
        <end position="42"/>
    </location>
</feature>
<dbReference type="EC" id="3.1.4.-" evidence="3"/>
<keyword evidence="1 3" id="KW-0479">Metal-binding</keyword>
<dbReference type="PROSITE" id="PS51845">
    <property type="entry name" value="PDEASE_I_2"/>
    <property type="match status" value="1"/>
</dbReference>
<dbReference type="Gene3D" id="1.10.1300.10">
    <property type="entry name" value="3'5'-cyclic nucleotide phosphodiesterase, catalytic domain"/>
    <property type="match status" value="1"/>
</dbReference>
<dbReference type="GO" id="GO:0007165">
    <property type="term" value="P:signal transduction"/>
    <property type="evidence" value="ECO:0007669"/>
    <property type="project" value="InterPro"/>
</dbReference>
<evidence type="ECO:0000313" key="7">
    <source>
        <dbReference type="Proteomes" id="UP000298138"/>
    </source>
</evidence>
<evidence type="ECO:0000259" key="5">
    <source>
        <dbReference type="PROSITE" id="PS51845"/>
    </source>
</evidence>
<dbReference type="InterPro" id="IPR002073">
    <property type="entry name" value="PDEase_catalytic_dom"/>
</dbReference>
<comment type="similarity">
    <text evidence="3">Belongs to the cyclic nucleotide phosphodiesterase family.</text>
</comment>
<dbReference type="InterPro" id="IPR036971">
    <property type="entry name" value="PDEase_catalytic_dom_sf"/>
</dbReference>
<evidence type="ECO:0000256" key="2">
    <source>
        <dbReference type="ARBA" id="ARBA00022801"/>
    </source>
</evidence>
<dbReference type="InterPro" id="IPR023174">
    <property type="entry name" value="PDEase_CS"/>
</dbReference>
<feature type="domain" description="PDEase" evidence="5">
    <location>
        <begin position="264"/>
        <end position="608"/>
    </location>
</feature>
<dbReference type="SUPFAM" id="SSF109604">
    <property type="entry name" value="HD-domain/PDEase-like"/>
    <property type="match status" value="1"/>
</dbReference>
<feature type="region of interest" description="Disordered" evidence="4">
    <location>
        <begin position="18"/>
        <end position="49"/>
    </location>
</feature>